<dbReference type="AlphaFoldDB" id="A0AAU9WHI2"/>
<feature type="region of interest" description="Disordered" evidence="2">
    <location>
        <begin position="1"/>
        <end position="44"/>
    </location>
</feature>
<protein>
    <submittedName>
        <fullName evidence="3">Uncharacterized protein</fullName>
    </submittedName>
</protein>
<evidence type="ECO:0000256" key="1">
    <source>
        <dbReference type="SAM" id="Coils"/>
    </source>
</evidence>
<proteinExistence type="predicted"/>
<accession>A0AAU9WHI2</accession>
<feature type="coiled-coil region" evidence="1">
    <location>
        <begin position="108"/>
        <end position="264"/>
    </location>
</feature>
<dbReference type="Proteomes" id="UP001159428">
    <property type="component" value="Unassembled WGS sequence"/>
</dbReference>
<feature type="compositionally biased region" description="Polar residues" evidence="2">
    <location>
        <begin position="27"/>
        <end position="39"/>
    </location>
</feature>
<name>A0AAU9WHI2_9CNID</name>
<organism evidence="3 4">
    <name type="scientific">Pocillopora meandrina</name>
    <dbReference type="NCBI Taxonomy" id="46732"/>
    <lineage>
        <taxon>Eukaryota</taxon>
        <taxon>Metazoa</taxon>
        <taxon>Cnidaria</taxon>
        <taxon>Anthozoa</taxon>
        <taxon>Hexacorallia</taxon>
        <taxon>Scleractinia</taxon>
        <taxon>Astrocoeniina</taxon>
        <taxon>Pocilloporidae</taxon>
        <taxon>Pocillopora</taxon>
    </lineage>
</organism>
<keyword evidence="1" id="KW-0175">Coiled coil</keyword>
<feature type="region of interest" description="Disordered" evidence="2">
    <location>
        <begin position="59"/>
        <end position="103"/>
    </location>
</feature>
<evidence type="ECO:0000256" key="2">
    <source>
        <dbReference type="SAM" id="MobiDB-lite"/>
    </source>
</evidence>
<comment type="caution">
    <text evidence="3">The sequence shown here is derived from an EMBL/GenBank/DDBJ whole genome shotgun (WGS) entry which is preliminary data.</text>
</comment>
<reference evidence="3 4" key="1">
    <citation type="submission" date="2022-05" db="EMBL/GenBank/DDBJ databases">
        <authorList>
            <consortium name="Genoscope - CEA"/>
            <person name="William W."/>
        </authorList>
    </citation>
    <scope>NUCLEOTIDE SEQUENCE [LARGE SCALE GENOMIC DNA]</scope>
</reference>
<feature type="compositionally biased region" description="Polar residues" evidence="2">
    <location>
        <begin position="80"/>
        <end position="100"/>
    </location>
</feature>
<gene>
    <name evidence="3" type="ORF">PMEA_00003858</name>
</gene>
<keyword evidence="4" id="KW-1185">Reference proteome</keyword>
<dbReference type="EMBL" id="CALNXJ010000012">
    <property type="protein sequence ID" value="CAH3110877.1"/>
    <property type="molecule type" value="Genomic_DNA"/>
</dbReference>
<sequence length="333" mass="38551">MSRMRTGLRPTVPMRHSPTKFPPVSNGLRSNSLPGSANSREPEWANDMVRGIQLKTASKTPLVAAHSPRKTPVGLEEVKATTSAKQHGEMTFSSSQQSMRESAKDKEIEKLKLKILSLQKLIEQLRAEIKEKTHKITELEEKLKSQEAEFEEKINKVKAIITEKEKELNEKTKVIKNKDLEINELKDSFEKEKEEITKQFELELNKLKEQHLQELTERDGKMKILKMHMADALKDNSRERQVQLEELTKELKRVTEETDVLKSKLQSMKSSNQGKCPNCFVMEKQLQSKILELRDKEVVTIEMQQLCAKMEQQLVQQDQLLRQWAKNKGKPVR</sequence>
<evidence type="ECO:0000313" key="3">
    <source>
        <dbReference type="EMBL" id="CAH3110877.1"/>
    </source>
</evidence>
<evidence type="ECO:0000313" key="4">
    <source>
        <dbReference type="Proteomes" id="UP001159428"/>
    </source>
</evidence>